<dbReference type="AlphaFoldDB" id="A0AAW1DG21"/>
<proteinExistence type="predicted"/>
<protein>
    <submittedName>
        <fullName evidence="1">Uncharacterized protein</fullName>
    </submittedName>
</protein>
<comment type="caution">
    <text evidence="1">The sequence shown here is derived from an EMBL/GenBank/DDBJ whole genome shotgun (WGS) entry which is preliminary data.</text>
</comment>
<dbReference type="EMBL" id="JAPXFL010000003">
    <property type="protein sequence ID" value="KAK9509078.1"/>
    <property type="molecule type" value="Genomic_DNA"/>
</dbReference>
<name>A0AAW1DG21_9HEMI</name>
<sequence length="115" mass="13377">MQLNEAQIISKFHINRINSVANRRAQSCEFRVQHISRTALASLKFFCIPCKYYVTFTILVFGRHRLNRGAISPEAPKKSTFSVLIRLFLNVLSCNFIFRSSLPILFQHINFNSIR</sequence>
<accession>A0AAW1DG21</accession>
<gene>
    <name evidence="1" type="ORF">O3M35_006476</name>
</gene>
<organism evidence="1 2">
    <name type="scientific">Rhynocoris fuscipes</name>
    <dbReference type="NCBI Taxonomy" id="488301"/>
    <lineage>
        <taxon>Eukaryota</taxon>
        <taxon>Metazoa</taxon>
        <taxon>Ecdysozoa</taxon>
        <taxon>Arthropoda</taxon>
        <taxon>Hexapoda</taxon>
        <taxon>Insecta</taxon>
        <taxon>Pterygota</taxon>
        <taxon>Neoptera</taxon>
        <taxon>Paraneoptera</taxon>
        <taxon>Hemiptera</taxon>
        <taxon>Heteroptera</taxon>
        <taxon>Panheteroptera</taxon>
        <taxon>Cimicomorpha</taxon>
        <taxon>Reduviidae</taxon>
        <taxon>Harpactorinae</taxon>
        <taxon>Harpactorini</taxon>
        <taxon>Rhynocoris</taxon>
    </lineage>
</organism>
<evidence type="ECO:0000313" key="2">
    <source>
        <dbReference type="Proteomes" id="UP001461498"/>
    </source>
</evidence>
<keyword evidence="2" id="KW-1185">Reference proteome</keyword>
<reference evidence="1 2" key="1">
    <citation type="submission" date="2022-12" db="EMBL/GenBank/DDBJ databases">
        <title>Chromosome-level genome assembly of true bugs.</title>
        <authorList>
            <person name="Ma L."/>
            <person name="Li H."/>
        </authorList>
    </citation>
    <scope>NUCLEOTIDE SEQUENCE [LARGE SCALE GENOMIC DNA]</scope>
    <source>
        <strain evidence="1">Lab_2022b</strain>
    </source>
</reference>
<dbReference type="Proteomes" id="UP001461498">
    <property type="component" value="Unassembled WGS sequence"/>
</dbReference>
<evidence type="ECO:0000313" key="1">
    <source>
        <dbReference type="EMBL" id="KAK9509078.1"/>
    </source>
</evidence>